<dbReference type="GO" id="GO:0015035">
    <property type="term" value="F:protein-disulfide reductase activity"/>
    <property type="evidence" value="ECO:0007669"/>
    <property type="project" value="TreeGrafter"/>
</dbReference>
<evidence type="ECO:0000256" key="6">
    <source>
        <dbReference type="SAM" id="Phobius"/>
    </source>
</evidence>
<dbReference type="InterPro" id="IPR028250">
    <property type="entry name" value="DsbDN"/>
</dbReference>
<feature type="domain" description="Thiol:disulfide interchange protein DsbD N-terminal" evidence="8">
    <location>
        <begin position="33"/>
        <end position="139"/>
    </location>
</feature>
<keyword evidence="3" id="KW-0201">Cytochrome c-type biogenesis</keyword>
<keyword evidence="2 6" id="KW-0812">Transmembrane</keyword>
<feature type="transmembrane region" description="Helical" evidence="6">
    <location>
        <begin position="514"/>
        <end position="536"/>
    </location>
</feature>
<accession>A0A3A6QTC0</accession>
<sequence length="691" mass="76072">MLSGPAYAQSTGWITDPTHPPVQLRFMSTGEHNFSNKTVQAVLDIELDGDWKTYWRSPGEGGIAPDLDWSASDNIENVEWHWPIPGYYDQLGVTTLGYKSHVSFPITLTLTDISQPAVFEARLRLPSCTNICVITDYQIKLPIDPKTLYIDQQALFLFNQGMSQSPRDSSNLKLDGLYWDAAKQQLVAKITNRISWETPQLLVDGSQVEDEFFAKPHLYFDKDSQHKTLTAVFDVTNWAGNVDLENKSVSLTISDQTFATELVAPIGNTPISYSDNTMSFFLMVGFALLGGLILNIMPCVLPVLGMKLNSILMFNQISPNTPPGSVKEIAFKREVRTSFVASALGIIASFMLLAFTLSVLKLGGHAIGWGIQFQNVGFLALMLVVTLTFSANLLGLFEFRLPANLNTWMATKGNHSYAGHFVQGMFATLLATPCSAPFLGTAVAYALGASYQELWGIFLALGVGMSAPWLLFALFPSLVNFMPKPGAWMFKVKMIFGLMMLVTSLWLASLLTPFIGQFATFVLSTTLLLSMIIALGIKFGKRVLIPIIGIMTVVLGAGLIMGSLTADRWATPIIDDLAWQKLQTEKIVPLTEQGKTVFVDVTADWCITCKANKIGVILQDPVYSTLKQDDIVLMKGDWTTPSDEIMQYLQSNGRYGVPFNIVYGPNAPQGIPLSVILSEQQVMQAIDKASQ</sequence>
<gene>
    <name evidence="9" type="ORF">DZ860_05830</name>
</gene>
<feature type="transmembrane region" description="Helical" evidence="6">
    <location>
        <begin position="280"/>
        <end position="304"/>
    </location>
</feature>
<evidence type="ECO:0000313" key="10">
    <source>
        <dbReference type="Proteomes" id="UP000273252"/>
    </source>
</evidence>
<dbReference type="AlphaFoldDB" id="A0A3A6QTC0"/>
<feature type="transmembrane region" description="Helical" evidence="6">
    <location>
        <begin position="487"/>
        <end position="508"/>
    </location>
</feature>
<keyword evidence="4 6" id="KW-1133">Transmembrane helix</keyword>
<dbReference type="InterPro" id="IPR035671">
    <property type="entry name" value="DsbD_gamma"/>
</dbReference>
<evidence type="ECO:0000256" key="2">
    <source>
        <dbReference type="ARBA" id="ARBA00022692"/>
    </source>
</evidence>
<reference evidence="9 10" key="1">
    <citation type="submission" date="2018-08" db="EMBL/GenBank/DDBJ databases">
        <title>Vibrio isolated from the Eastern China Marginal Seas.</title>
        <authorList>
            <person name="Li Y."/>
        </authorList>
    </citation>
    <scope>NUCLEOTIDE SEQUENCE [LARGE SCALE GENOMIC DNA]</scope>
    <source>
        <strain evidence="9 10">BEI233</strain>
    </source>
</reference>
<dbReference type="Pfam" id="PF11412">
    <property type="entry name" value="DsbD_N"/>
    <property type="match status" value="1"/>
</dbReference>
<evidence type="ECO:0000259" key="7">
    <source>
        <dbReference type="Pfam" id="PF02683"/>
    </source>
</evidence>
<dbReference type="PANTHER" id="PTHR32234">
    <property type="entry name" value="THIOL:DISULFIDE INTERCHANGE PROTEIN DSBD"/>
    <property type="match status" value="1"/>
</dbReference>
<evidence type="ECO:0000256" key="1">
    <source>
        <dbReference type="ARBA" id="ARBA00004141"/>
    </source>
</evidence>
<evidence type="ECO:0000313" key="9">
    <source>
        <dbReference type="EMBL" id="RJX73856.1"/>
    </source>
</evidence>
<dbReference type="PANTHER" id="PTHR32234:SF3">
    <property type="entry name" value="SUPPRESSION OF COPPER SENSITIVITY PROTEIN"/>
    <property type="match status" value="1"/>
</dbReference>
<proteinExistence type="predicted"/>
<dbReference type="GO" id="GO:0045454">
    <property type="term" value="P:cell redox homeostasis"/>
    <property type="evidence" value="ECO:0007669"/>
    <property type="project" value="TreeGrafter"/>
</dbReference>
<feature type="domain" description="Cytochrome C biogenesis protein transmembrane" evidence="7">
    <location>
        <begin position="282"/>
        <end position="509"/>
    </location>
</feature>
<name>A0A3A6QTC0_9VIBR</name>
<keyword evidence="10" id="KW-1185">Reference proteome</keyword>
<dbReference type="OrthoDB" id="9811036at2"/>
<evidence type="ECO:0000256" key="3">
    <source>
        <dbReference type="ARBA" id="ARBA00022748"/>
    </source>
</evidence>
<feature type="transmembrane region" description="Helical" evidence="6">
    <location>
        <begin position="378"/>
        <end position="399"/>
    </location>
</feature>
<dbReference type="Proteomes" id="UP000273252">
    <property type="component" value="Unassembled WGS sequence"/>
</dbReference>
<feature type="transmembrane region" description="Helical" evidence="6">
    <location>
        <begin position="420"/>
        <end position="448"/>
    </location>
</feature>
<dbReference type="CDD" id="cd02953">
    <property type="entry name" value="DsbDgamma"/>
    <property type="match status" value="1"/>
</dbReference>
<feature type="transmembrane region" description="Helical" evidence="6">
    <location>
        <begin position="454"/>
        <end position="475"/>
    </location>
</feature>
<dbReference type="Pfam" id="PF13899">
    <property type="entry name" value="Thioredoxin_7"/>
    <property type="match status" value="1"/>
</dbReference>
<dbReference type="Gene3D" id="3.40.30.10">
    <property type="entry name" value="Glutaredoxin"/>
    <property type="match status" value="1"/>
</dbReference>
<dbReference type="GO" id="GO:0017004">
    <property type="term" value="P:cytochrome complex assembly"/>
    <property type="evidence" value="ECO:0007669"/>
    <property type="project" value="UniProtKB-KW"/>
</dbReference>
<dbReference type="GO" id="GO:0016020">
    <property type="term" value="C:membrane"/>
    <property type="evidence" value="ECO:0007669"/>
    <property type="project" value="UniProtKB-SubCell"/>
</dbReference>
<organism evidence="9 10">
    <name type="scientific">Vibrio sinensis</name>
    <dbReference type="NCBI Taxonomy" id="2302434"/>
    <lineage>
        <taxon>Bacteria</taxon>
        <taxon>Pseudomonadati</taxon>
        <taxon>Pseudomonadota</taxon>
        <taxon>Gammaproteobacteria</taxon>
        <taxon>Vibrionales</taxon>
        <taxon>Vibrionaceae</taxon>
        <taxon>Vibrio</taxon>
    </lineage>
</organism>
<evidence type="ECO:0000256" key="5">
    <source>
        <dbReference type="ARBA" id="ARBA00023136"/>
    </source>
</evidence>
<dbReference type="EMBL" id="QVMU01000003">
    <property type="protein sequence ID" value="RJX73856.1"/>
    <property type="molecule type" value="Genomic_DNA"/>
</dbReference>
<evidence type="ECO:0000259" key="8">
    <source>
        <dbReference type="Pfam" id="PF11412"/>
    </source>
</evidence>
<keyword evidence="5 6" id="KW-0472">Membrane</keyword>
<dbReference type="InterPro" id="IPR036249">
    <property type="entry name" value="Thioredoxin-like_sf"/>
</dbReference>
<dbReference type="SUPFAM" id="SSF52833">
    <property type="entry name" value="Thioredoxin-like"/>
    <property type="match status" value="1"/>
</dbReference>
<comment type="caution">
    <text evidence="9">The sequence shown here is derived from an EMBL/GenBank/DDBJ whole genome shotgun (WGS) entry which is preliminary data.</text>
</comment>
<protein>
    <submittedName>
        <fullName evidence="9">Cytochrome C biogenesis protein</fullName>
    </submittedName>
</protein>
<comment type="subcellular location">
    <subcellularLocation>
        <location evidence="1">Membrane</location>
        <topology evidence="1">Multi-pass membrane protein</topology>
    </subcellularLocation>
</comment>
<dbReference type="Pfam" id="PF02683">
    <property type="entry name" value="DsbD_TM"/>
    <property type="match status" value="1"/>
</dbReference>
<feature type="transmembrane region" description="Helical" evidence="6">
    <location>
        <begin position="339"/>
        <end position="358"/>
    </location>
</feature>
<dbReference type="InterPro" id="IPR003834">
    <property type="entry name" value="Cyt_c_assmbl_TM_dom"/>
</dbReference>
<evidence type="ECO:0000256" key="4">
    <source>
        <dbReference type="ARBA" id="ARBA00022989"/>
    </source>
</evidence>
<feature type="transmembrane region" description="Helical" evidence="6">
    <location>
        <begin position="543"/>
        <end position="564"/>
    </location>
</feature>